<dbReference type="InterPro" id="IPR001304">
    <property type="entry name" value="C-type_lectin-like"/>
</dbReference>
<dbReference type="SMART" id="SM00034">
    <property type="entry name" value="CLECT"/>
    <property type="match status" value="1"/>
</dbReference>
<dbReference type="OMA" id="NDENHWI"/>
<protein>
    <recommendedName>
        <fullName evidence="2">C-type lectin domain-containing protein</fullName>
    </recommendedName>
</protein>
<dbReference type="STRING" id="8153.ENSHBUP00000031872"/>
<organism evidence="3 4">
    <name type="scientific">Haplochromis burtoni</name>
    <name type="common">Burton's mouthbrooder</name>
    <name type="synonym">Chromis burtoni</name>
    <dbReference type="NCBI Taxonomy" id="8153"/>
    <lineage>
        <taxon>Eukaryota</taxon>
        <taxon>Metazoa</taxon>
        <taxon>Chordata</taxon>
        <taxon>Craniata</taxon>
        <taxon>Vertebrata</taxon>
        <taxon>Euteleostomi</taxon>
        <taxon>Actinopterygii</taxon>
        <taxon>Neopterygii</taxon>
        <taxon>Teleostei</taxon>
        <taxon>Neoteleostei</taxon>
        <taxon>Acanthomorphata</taxon>
        <taxon>Ovalentaria</taxon>
        <taxon>Cichlomorphae</taxon>
        <taxon>Cichliformes</taxon>
        <taxon>Cichlidae</taxon>
        <taxon>African cichlids</taxon>
        <taxon>Pseudocrenilabrinae</taxon>
        <taxon>Haplochromini</taxon>
        <taxon>Haplochromis</taxon>
    </lineage>
</organism>
<accession>A0A3Q2WZ43</accession>
<evidence type="ECO:0000259" key="2">
    <source>
        <dbReference type="PROSITE" id="PS50041"/>
    </source>
</evidence>
<dbReference type="InterPro" id="IPR018378">
    <property type="entry name" value="C-type_lectin_CS"/>
</dbReference>
<dbReference type="Ensembl" id="ENSHBUT00000024219.1">
    <property type="protein sequence ID" value="ENSHBUP00000031872.1"/>
    <property type="gene ID" value="ENSHBUG00000017771.1"/>
</dbReference>
<feature type="domain" description="C-type lectin" evidence="2">
    <location>
        <begin position="110"/>
        <end position="207"/>
    </location>
</feature>
<sequence>LNIAFTWKTFFEPLLGWNAQMKMGGGHFHGEHSWVVSPVSPNLINQPTEGTMGWEVSSLIINMRILMTIDQQPLIKDHCALIILDKLNLCVDIVCLYFNKKDKLISLAHYHFVNESLNWYEAQSFCRLKYNDLATINNMNDENHWIGLYNGQYKRWLWSDGSGRADITKWSPGEPINSGGIESCGEMYANGFWNDAPCGVNKAYVCYESK</sequence>
<dbReference type="PROSITE" id="PS50041">
    <property type="entry name" value="C_TYPE_LECTIN_2"/>
    <property type="match status" value="1"/>
</dbReference>
<dbReference type="PROSITE" id="PS00615">
    <property type="entry name" value="C_TYPE_LECTIN_1"/>
    <property type="match status" value="1"/>
</dbReference>
<proteinExistence type="predicted"/>
<dbReference type="PANTHER" id="PTHR45784:SF3">
    <property type="entry name" value="C-TYPE LECTIN DOMAIN FAMILY 4 MEMBER K-LIKE-RELATED"/>
    <property type="match status" value="1"/>
</dbReference>
<dbReference type="Proteomes" id="UP000264840">
    <property type="component" value="Unplaced"/>
</dbReference>
<evidence type="ECO:0000313" key="4">
    <source>
        <dbReference type="Proteomes" id="UP000264840"/>
    </source>
</evidence>
<dbReference type="GeneTree" id="ENSGT00990000204994"/>
<dbReference type="InterPro" id="IPR016187">
    <property type="entry name" value="CTDL_fold"/>
</dbReference>
<evidence type="ECO:0000256" key="1">
    <source>
        <dbReference type="ARBA" id="ARBA00023157"/>
    </source>
</evidence>
<keyword evidence="1" id="KW-1015">Disulfide bond</keyword>
<dbReference type="AlphaFoldDB" id="A0A3Q2WZ43"/>
<reference evidence="3" key="2">
    <citation type="submission" date="2025-09" db="UniProtKB">
        <authorList>
            <consortium name="Ensembl"/>
        </authorList>
    </citation>
    <scope>IDENTIFICATION</scope>
</reference>
<dbReference type="PANTHER" id="PTHR45784">
    <property type="entry name" value="C-TYPE LECTIN DOMAIN FAMILY 20 MEMBER A-RELATED"/>
    <property type="match status" value="1"/>
</dbReference>
<reference evidence="3" key="1">
    <citation type="submission" date="2025-08" db="UniProtKB">
        <authorList>
            <consortium name="Ensembl"/>
        </authorList>
    </citation>
    <scope>IDENTIFICATION</scope>
</reference>
<dbReference type="InterPro" id="IPR016186">
    <property type="entry name" value="C-type_lectin-like/link_sf"/>
</dbReference>
<keyword evidence="4" id="KW-1185">Reference proteome</keyword>
<evidence type="ECO:0000313" key="3">
    <source>
        <dbReference type="Ensembl" id="ENSHBUP00000031872.1"/>
    </source>
</evidence>
<dbReference type="Gene3D" id="3.10.100.10">
    <property type="entry name" value="Mannose-Binding Protein A, subunit A"/>
    <property type="match status" value="1"/>
</dbReference>
<dbReference type="SUPFAM" id="SSF56436">
    <property type="entry name" value="C-type lectin-like"/>
    <property type="match status" value="1"/>
</dbReference>
<name>A0A3Q2WZ43_HAPBU</name>
<dbReference type="Pfam" id="PF00059">
    <property type="entry name" value="Lectin_C"/>
    <property type="match status" value="1"/>
</dbReference>